<name>A0A7Z0I1M2_9RHOB</name>
<evidence type="ECO:0000259" key="1">
    <source>
        <dbReference type="Pfam" id="PF13472"/>
    </source>
</evidence>
<evidence type="ECO:0000313" key="3">
    <source>
        <dbReference type="Proteomes" id="UP000529417"/>
    </source>
</evidence>
<gene>
    <name evidence="2" type="ORF">HUK65_13150</name>
</gene>
<reference evidence="2 3" key="1">
    <citation type="journal article" date="2000" name="Arch. Microbiol.">
        <title>Rhodobaca bogoriensis gen. nov. and sp. nov., an alkaliphilic purple nonsulfur bacterium from African Rift Valley soda lakes.</title>
        <authorList>
            <person name="Milford A.D."/>
            <person name="Achenbach L.A."/>
            <person name="Jung D.O."/>
            <person name="Madigan M.T."/>
        </authorList>
    </citation>
    <scope>NUCLEOTIDE SEQUENCE [LARGE SCALE GENOMIC DNA]</scope>
    <source>
        <strain evidence="2 3">2376</strain>
    </source>
</reference>
<protein>
    <submittedName>
        <fullName evidence="2">Arylesterase</fullName>
    </submittedName>
</protein>
<dbReference type="EMBL" id="JACBXS010000028">
    <property type="protein sequence ID" value="NYS25937.1"/>
    <property type="molecule type" value="Genomic_DNA"/>
</dbReference>
<comment type="caution">
    <text evidence="2">The sequence shown here is derived from an EMBL/GenBank/DDBJ whole genome shotgun (WGS) entry which is preliminary data.</text>
</comment>
<dbReference type="InterPro" id="IPR051532">
    <property type="entry name" value="Ester_Hydrolysis_Enzymes"/>
</dbReference>
<dbReference type="Pfam" id="PF13472">
    <property type="entry name" value="Lipase_GDSL_2"/>
    <property type="match status" value="1"/>
</dbReference>
<dbReference type="GO" id="GO:0004622">
    <property type="term" value="F:phosphatidylcholine lysophospholipase activity"/>
    <property type="evidence" value="ECO:0007669"/>
    <property type="project" value="TreeGrafter"/>
</dbReference>
<dbReference type="SUPFAM" id="SSF52266">
    <property type="entry name" value="SGNH hydrolase"/>
    <property type="match status" value="1"/>
</dbReference>
<dbReference type="CDD" id="cd01822">
    <property type="entry name" value="Lysophospholipase_L1_like"/>
    <property type="match status" value="1"/>
</dbReference>
<dbReference type="InterPro" id="IPR036514">
    <property type="entry name" value="SGNH_hydro_sf"/>
</dbReference>
<proteinExistence type="predicted"/>
<dbReference type="Gene3D" id="3.40.50.1110">
    <property type="entry name" value="SGNH hydrolase"/>
    <property type="match status" value="1"/>
</dbReference>
<evidence type="ECO:0000313" key="2">
    <source>
        <dbReference type="EMBL" id="NYS25937.1"/>
    </source>
</evidence>
<feature type="domain" description="SGNH hydrolase-type esterase" evidence="1">
    <location>
        <begin position="53"/>
        <end position="218"/>
    </location>
</feature>
<dbReference type="AlphaFoldDB" id="A0A7Z0I1M2"/>
<dbReference type="Proteomes" id="UP000529417">
    <property type="component" value="Unassembled WGS sequence"/>
</dbReference>
<dbReference type="PANTHER" id="PTHR30383:SF24">
    <property type="entry name" value="THIOESTERASE 1_PROTEASE 1_LYSOPHOSPHOLIPASE L1"/>
    <property type="match status" value="1"/>
</dbReference>
<dbReference type="InterPro" id="IPR013830">
    <property type="entry name" value="SGNH_hydro"/>
</dbReference>
<dbReference type="PANTHER" id="PTHR30383">
    <property type="entry name" value="THIOESTERASE 1/PROTEASE 1/LYSOPHOSPHOLIPASE L1"/>
    <property type="match status" value="1"/>
</dbReference>
<dbReference type="RefSeq" id="WP_179906735.1">
    <property type="nucleotide sequence ID" value="NZ_JACBXS010000028.1"/>
</dbReference>
<accession>A0A7Z0I1M2</accession>
<sequence>MLAFPGSWVWLAYGAAGRIGKRCAAAGRRVAAGVALGLALAAPVAAEPLRLVALGDSLTQGYGLAQGDGLVPQLQDWLRDAGHDVDVINAGVSGDTTAGGLARLDWTLAEPVDAMLVILGGNDLLRGIDPGASRSNLDGILARLGTEGIPAMLVGMPAPGNYGPEYREAFEAMYPELAEVHGAAFYPDLLQPMSDKAEAGLSFSDMMQDDHIHPNAEGVGVIVDALGPVVSGFLAGMEEGA</sequence>
<organism evidence="2 3">
    <name type="scientific">Rhabdonatronobacter sediminivivens</name>
    <dbReference type="NCBI Taxonomy" id="2743469"/>
    <lineage>
        <taxon>Bacteria</taxon>
        <taxon>Pseudomonadati</taxon>
        <taxon>Pseudomonadota</taxon>
        <taxon>Alphaproteobacteria</taxon>
        <taxon>Rhodobacterales</taxon>
        <taxon>Paracoccaceae</taxon>
        <taxon>Rhabdonatronobacter</taxon>
    </lineage>
</organism>
<keyword evidence="3" id="KW-1185">Reference proteome</keyword>